<protein>
    <submittedName>
        <fullName evidence="9">NlpC/P60 family protein</fullName>
    </submittedName>
</protein>
<evidence type="ECO:0000256" key="7">
    <source>
        <dbReference type="SAM" id="SignalP"/>
    </source>
</evidence>
<dbReference type="InterPro" id="IPR000064">
    <property type="entry name" value="NLP_P60_dom"/>
</dbReference>
<evidence type="ECO:0000256" key="2">
    <source>
        <dbReference type="ARBA" id="ARBA00022670"/>
    </source>
</evidence>
<evidence type="ECO:0000256" key="4">
    <source>
        <dbReference type="ARBA" id="ARBA00022807"/>
    </source>
</evidence>
<dbReference type="InterPro" id="IPR038765">
    <property type="entry name" value="Papain-like_cys_pep_sf"/>
</dbReference>
<keyword evidence="2" id="KW-0645">Protease</keyword>
<feature type="coiled-coil region" evidence="5">
    <location>
        <begin position="50"/>
        <end position="105"/>
    </location>
</feature>
<keyword evidence="10" id="KW-1185">Reference proteome</keyword>
<feature type="signal peptide" evidence="7">
    <location>
        <begin position="1"/>
        <end position="41"/>
    </location>
</feature>
<sequence>MPVLASHRKPRTKVRTTTPAVGFTTAALASVTLLSTQNATAAPAEPKPAIEDVQKKVDELYRQAGSATQQYNRAKAASATQRAKVDTLLSDVAKRTERINEARRELGAYAAAQYRTGGIAPTATFFLADDPQGYFDQSRLMSRATERQQKAVDDFRTQQAEASKKRAEAVKSLEKLTETQTALRTSKQTVQTKLTEARSLLSRLTAEEKARLAELERKKEAEAREKAERLAARQAAEAKEREAAEKKAREEAAKESAEAGGSGSGSGSGSGTGTSPGSGTGTGTEAGSGYAAKAEKVLAFARAQIGKPYVWGATGPSSYDCSGLTKAAWREAGVTLPRTTWDQVKVGTRVATSDLQPGDLVFFYDDISHVGIYKGDGMMIHAPKPGANVREESIYYMPIYGSVRPA</sequence>
<name>A0ABY5F0P3_9ACTN</name>
<proteinExistence type="inferred from homology"/>
<evidence type="ECO:0000313" key="9">
    <source>
        <dbReference type="EMBL" id="UTR77831.1"/>
    </source>
</evidence>
<dbReference type="Gene3D" id="3.90.1720.10">
    <property type="entry name" value="endopeptidase domain like (from Nostoc punctiforme)"/>
    <property type="match status" value="1"/>
</dbReference>
<evidence type="ECO:0000256" key="1">
    <source>
        <dbReference type="ARBA" id="ARBA00007074"/>
    </source>
</evidence>
<keyword evidence="7" id="KW-0732">Signal</keyword>
<dbReference type="Pfam" id="PF00877">
    <property type="entry name" value="NLPC_P60"/>
    <property type="match status" value="1"/>
</dbReference>
<dbReference type="SUPFAM" id="SSF54001">
    <property type="entry name" value="Cysteine proteinases"/>
    <property type="match status" value="1"/>
</dbReference>
<organism evidence="9 10">
    <name type="scientific">Streptomyces cavourensis</name>
    <dbReference type="NCBI Taxonomy" id="67258"/>
    <lineage>
        <taxon>Bacteria</taxon>
        <taxon>Bacillati</taxon>
        <taxon>Actinomycetota</taxon>
        <taxon>Actinomycetes</taxon>
        <taxon>Kitasatosporales</taxon>
        <taxon>Streptomycetaceae</taxon>
        <taxon>Streptomyces</taxon>
    </lineage>
</organism>
<feature type="region of interest" description="Disordered" evidence="6">
    <location>
        <begin position="225"/>
        <end position="287"/>
    </location>
</feature>
<dbReference type="PROSITE" id="PS51935">
    <property type="entry name" value="NLPC_P60"/>
    <property type="match status" value="1"/>
</dbReference>
<evidence type="ECO:0000313" key="10">
    <source>
        <dbReference type="Proteomes" id="UP001058236"/>
    </source>
</evidence>
<dbReference type="Gene3D" id="6.10.250.3150">
    <property type="match status" value="1"/>
</dbReference>
<comment type="similarity">
    <text evidence="1">Belongs to the peptidase C40 family.</text>
</comment>
<dbReference type="PANTHER" id="PTHR47359">
    <property type="entry name" value="PEPTIDOGLYCAN DL-ENDOPEPTIDASE CWLO"/>
    <property type="match status" value="1"/>
</dbReference>
<dbReference type="Proteomes" id="UP001058236">
    <property type="component" value="Chromosome"/>
</dbReference>
<evidence type="ECO:0000256" key="3">
    <source>
        <dbReference type="ARBA" id="ARBA00022801"/>
    </source>
</evidence>
<dbReference type="PANTHER" id="PTHR47359:SF3">
    <property type="entry name" value="NLP_P60 DOMAIN-CONTAINING PROTEIN-RELATED"/>
    <property type="match status" value="1"/>
</dbReference>
<dbReference type="EMBL" id="CP101397">
    <property type="protein sequence ID" value="UTR77831.1"/>
    <property type="molecule type" value="Genomic_DNA"/>
</dbReference>
<keyword evidence="3" id="KW-0378">Hydrolase</keyword>
<feature type="compositionally biased region" description="Gly residues" evidence="6">
    <location>
        <begin position="260"/>
        <end position="286"/>
    </location>
</feature>
<reference evidence="9" key="1">
    <citation type="submission" date="2022-07" db="EMBL/GenBank/DDBJ databases">
        <title>Genomic of Streptomyces cavourensis F2.</title>
        <authorList>
            <person name="Hu S."/>
            <person name="Liang W."/>
        </authorList>
    </citation>
    <scope>NUCLEOTIDE SEQUENCE</scope>
    <source>
        <strain evidence="9">F2</strain>
    </source>
</reference>
<dbReference type="RefSeq" id="WP_175450604.1">
    <property type="nucleotide sequence ID" value="NZ_CP101397.1"/>
</dbReference>
<gene>
    <name evidence="9" type="ORF">NLU04_04865</name>
</gene>
<evidence type="ECO:0000256" key="5">
    <source>
        <dbReference type="SAM" id="Coils"/>
    </source>
</evidence>
<accession>A0ABY5F0P3</accession>
<keyword evidence="4" id="KW-0788">Thiol protease</keyword>
<dbReference type="InterPro" id="IPR051794">
    <property type="entry name" value="PG_Endopeptidase_C40"/>
</dbReference>
<evidence type="ECO:0000256" key="6">
    <source>
        <dbReference type="SAM" id="MobiDB-lite"/>
    </source>
</evidence>
<keyword evidence="5" id="KW-0175">Coiled coil</keyword>
<evidence type="ECO:0000259" key="8">
    <source>
        <dbReference type="PROSITE" id="PS51935"/>
    </source>
</evidence>
<feature type="compositionally biased region" description="Basic and acidic residues" evidence="6">
    <location>
        <begin position="225"/>
        <end position="257"/>
    </location>
</feature>
<feature type="domain" description="NlpC/P60" evidence="8">
    <location>
        <begin position="291"/>
        <end position="406"/>
    </location>
</feature>
<feature type="chain" id="PRO_5046014827" evidence="7">
    <location>
        <begin position="42"/>
        <end position="406"/>
    </location>
</feature>